<dbReference type="Pfam" id="PF00176">
    <property type="entry name" value="SNF2-rel_dom"/>
    <property type="match status" value="1"/>
</dbReference>
<feature type="compositionally biased region" description="Low complexity" evidence="9">
    <location>
        <begin position="1"/>
        <end position="14"/>
    </location>
</feature>
<reference evidence="12" key="1">
    <citation type="submission" date="2022-07" db="EMBL/GenBank/DDBJ databases">
        <title>Phylogenomic reconstructions and comparative analyses of Kickxellomycotina fungi.</title>
        <authorList>
            <person name="Reynolds N.K."/>
            <person name="Stajich J.E."/>
            <person name="Barry K."/>
            <person name="Grigoriev I.V."/>
            <person name="Crous P."/>
            <person name="Smith M.E."/>
        </authorList>
    </citation>
    <scope>NUCLEOTIDE SEQUENCE</scope>
    <source>
        <strain evidence="12">NRRL 3115</strain>
    </source>
</reference>
<feature type="region of interest" description="Disordered" evidence="9">
    <location>
        <begin position="227"/>
        <end position="246"/>
    </location>
</feature>
<dbReference type="Gene3D" id="3.40.50.300">
    <property type="entry name" value="P-loop containing nucleotide triphosphate hydrolases"/>
    <property type="match status" value="1"/>
</dbReference>
<dbReference type="CDD" id="cd18793">
    <property type="entry name" value="SF2_C_SNF"/>
    <property type="match status" value="1"/>
</dbReference>
<dbReference type="GO" id="GO:0005634">
    <property type="term" value="C:nucleus"/>
    <property type="evidence" value="ECO:0007669"/>
    <property type="project" value="UniProtKB-SubCell"/>
</dbReference>
<accession>A0A9W8KX49</accession>
<dbReference type="EMBL" id="JANBTW010000061">
    <property type="protein sequence ID" value="KAJ2673987.1"/>
    <property type="molecule type" value="Genomic_DNA"/>
</dbReference>
<comment type="similarity">
    <text evidence="2">Belongs to the SNF2/RAD54 helicase family.</text>
</comment>
<keyword evidence="8" id="KW-0539">Nucleus</keyword>
<dbReference type="SMART" id="SM00487">
    <property type="entry name" value="DEXDc"/>
    <property type="match status" value="1"/>
</dbReference>
<organism evidence="12 13">
    <name type="scientific">Coemansia spiralis</name>
    <dbReference type="NCBI Taxonomy" id="417178"/>
    <lineage>
        <taxon>Eukaryota</taxon>
        <taxon>Fungi</taxon>
        <taxon>Fungi incertae sedis</taxon>
        <taxon>Zoopagomycota</taxon>
        <taxon>Kickxellomycotina</taxon>
        <taxon>Kickxellomycetes</taxon>
        <taxon>Kickxellales</taxon>
        <taxon>Kickxellaceae</taxon>
        <taxon>Coemansia</taxon>
    </lineage>
</organism>
<sequence>MSVNNAATTTTAAADHSHFPDTDPRKWSVTQVLEWLEMHLPKNSIPSTFESNRIDGSALFEGMTYSILHHDLDFKVGPALNLMRHIQHLRTRWDIIPMDAAWTGPVLDKQLDDDISFEKVIDSSYLSTREPFNEYSFSATMLEYRQCLVNNNNNTHKNTENSKEDKPNCIIPPRRIPLISTYFSGSGEFKEKNDSKSSDMQMKFAYNDATRIVTSPELPYYDNNVQQQNEPEKAAATPGSLPKKEKRRIAPCLVTSEFPDKPTGNIVEQQHPGLYAFDEMQTALLPPPSQLLPLAKARALILAEFALPASSSSNRRPTPSLHRLQQFACQKEMEADVLASPTDSFWFRRFNTCRLTADNIIRGATDFAALWQCMSYIQAWHRLHIISNDAAIYGDPECATVTDDDPTGKDTYDSAEDKVLPLYGESSDSGEYSDGLLREITKENKEQQTTNKKLADAENNRLSLVTAVIQDTLEKYAVDWQERTLPKLELRSFNLWNKYANQRTLLQDKLNDLVSRQMPNAQKSVVESGVTTRVRTIPLCEGLRSTMELISETRWLLDLISKPQPPSRVRLQRRRGPKYISEDKSLFKKQLIVDSSDSGDSMADFIDDKDYTGTDSDFNNNSNDESRFQAMEISSSKSTRSPPIYPRNLHPKSVHSTPSAPKPQNISYPTLAINRYSQRTTDARYFEDTTNTNSIMHSERMCTLKGKLRSTIVRPDDETQPHITQSEMARLVDQHSASEIYNAAMLYLTHMAMSTTSLSSIAVSEVSHVSMQLALRLWAEYQSWIIATLPTIRVYYPTIEQCNAAQAQIKAMLDLATSLSAQDDGKLEAEEHISVCMQYANVADSVIKFIPNQLPRLRKERLQQLQADYGKDKNILGEQPQANDSKTDSGAFLLVRTQELPCVFTALRDGGIANKVAFSAFYEWRRSNPIMDSESSMKSKRQISSVSDGNDTPSSPMKLKAKKANETTPTGIKRTKGFEISSLSTSPKGRRNIRAIRRESDTVLTLRRQQRKAEDAIKQRTMKSASKGGKNEEIVVSGSVPIVSMSNNTAVTSSARGAVAKASCNNTILSEPVDINAIGMPILINVGHAADQQDVLLPGFIAGNLKKHQLDGIRFMWKNIVMLSDHSTALDKDYSKRPENTLPSQHGCVLAHSMGLGKTLQTISFIYTLLNELHRMNPDFSKSTFASRRILILCPPTVQSNWTAEFWKWTGLDHTLSNDLRKRFTVNAPILPPPYATLEERAMTSDERQRLMRVVEAIRQQSRKVLTQVINYGLMRTKEMQHSALSSWHSHGGILIMGYSGFRELMQFVTEPPRDLTTAGFGVDADESERRRMELRKYMLEDGPCLIVADEGHNIKNPKTKLASLANMLPSNSRICLTGYPLQNNLEEYWTMVDFCFPGYLGDLTDFRNNYVNPIKNGLYIDSTPMDKRFSTLRMRTLQKLLETIVARLDSSVLHRQLPRKVEYIISCPLTQLQMELYTKYLANFLNILSEQTDRNSGLKLSSNHGLFEHGVRLMYICNHPSIYKDAIEEQHRQTPKASRKAVCTDIDDDLGDELQYEVAASSGSTPPIADDNWCNEIFQKHSAVSNLFNSNANGHRTPMKDLKHPQYSLKVTLMLDIIRSSISMGERVLVFSRSRLTLNYLQKIVENSGIAAPNSSPDFIMRIDGSTFVSNRQKLINRFNAPDSPCRVFFISSGTGSIGINLVAASRVILFDIGWNPLYDEQAVARVYRYGQRRRVYVYRLLTTGTWEDRLFSNNVFKVSLTRRVVDKQSMGRRISKDDMKKYFQAPPTLPRRMSAQDIAQLTKEYIDDNVFTGLLSRYESVLSTVTPHATLIANEDEYMHQDDLAVLNAMIQSEKERLGQALPSIARQELSVASNNDAIGLLAPNASISPATTAIAQQTPNNVSNVTSTNANASRKAKLLGKDIAQCKVSTIEAALAAVTVRIYNLPGFKLPEKYAKYNTNFQLCLKWLAGIRAYIAEEQPGADERRHNNIGSVASQIPDADVILNALSILYSLSDERLAFVLENI</sequence>
<dbReference type="SUPFAM" id="SSF52540">
    <property type="entry name" value="P-loop containing nucleoside triphosphate hydrolases"/>
    <property type="match status" value="2"/>
</dbReference>
<dbReference type="InterPro" id="IPR049730">
    <property type="entry name" value="SNF2/RAD54-like_C"/>
</dbReference>
<comment type="caution">
    <text evidence="12">The sequence shown here is derived from an EMBL/GenBank/DDBJ whole genome shotgun (WGS) entry which is preliminary data.</text>
</comment>
<dbReference type="Proteomes" id="UP001151518">
    <property type="component" value="Unassembled WGS sequence"/>
</dbReference>
<keyword evidence="5" id="KW-0347">Helicase</keyword>
<feature type="compositionally biased region" description="Polar residues" evidence="9">
    <location>
        <begin position="654"/>
        <end position="667"/>
    </location>
</feature>
<dbReference type="GO" id="GO:0003677">
    <property type="term" value="F:DNA binding"/>
    <property type="evidence" value="ECO:0007669"/>
    <property type="project" value="UniProtKB-KW"/>
</dbReference>
<feature type="region of interest" description="Disordered" evidence="9">
    <location>
        <begin position="1004"/>
        <end position="1030"/>
    </location>
</feature>
<dbReference type="InterPro" id="IPR013761">
    <property type="entry name" value="SAM/pointed_sf"/>
</dbReference>
<keyword evidence="6" id="KW-0067">ATP-binding</keyword>
<evidence type="ECO:0000256" key="4">
    <source>
        <dbReference type="ARBA" id="ARBA00022801"/>
    </source>
</evidence>
<feature type="domain" description="Helicase ATP-binding" evidence="10">
    <location>
        <begin position="1139"/>
        <end position="1399"/>
    </location>
</feature>
<feature type="region of interest" description="Disordered" evidence="9">
    <location>
        <begin position="610"/>
        <end position="667"/>
    </location>
</feature>
<evidence type="ECO:0000256" key="2">
    <source>
        <dbReference type="ARBA" id="ARBA00007025"/>
    </source>
</evidence>
<comment type="subcellular location">
    <subcellularLocation>
        <location evidence="1">Nucleus</location>
    </subcellularLocation>
</comment>
<dbReference type="PROSITE" id="PS51194">
    <property type="entry name" value="HELICASE_CTER"/>
    <property type="match status" value="1"/>
</dbReference>
<feature type="region of interest" description="Disordered" evidence="9">
    <location>
        <begin position="1"/>
        <end position="20"/>
    </location>
</feature>
<keyword evidence="3" id="KW-0547">Nucleotide-binding</keyword>
<dbReference type="Pfam" id="PF00271">
    <property type="entry name" value="Helicase_C"/>
    <property type="match status" value="1"/>
</dbReference>
<dbReference type="SMART" id="SM00490">
    <property type="entry name" value="HELICc"/>
    <property type="match status" value="1"/>
</dbReference>
<dbReference type="InterPro" id="IPR038718">
    <property type="entry name" value="SNF2-like_sf"/>
</dbReference>
<dbReference type="InterPro" id="IPR000330">
    <property type="entry name" value="SNF2_N"/>
</dbReference>
<dbReference type="InterPro" id="IPR027417">
    <property type="entry name" value="P-loop_NTPase"/>
</dbReference>
<dbReference type="Gene3D" id="1.10.150.50">
    <property type="entry name" value="Transcription Factor, Ets-1"/>
    <property type="match status" value="1"/>
</dbReference>
<name>A0A9W8KX49_9FUNG</name>
<keyword evidence="7" id="KW-0238">DNA-binding</keyword>
<proteinExistence type="inferred from homology"/>
<evidence type="ECO:0000259" key="10">
    <source>
        <dbReference type="PROSITE" id="PS51192"/>
    </source>
</evidence>
<keyword evidence="4" id="KW-0378">Hydrolase</keyword>
<evidence type="ECO:0000256" key="5">
    <source>
        <dbReference type="ARBA" id="ARBA00022806"/>
    </source>
</evidence>
<feature type="compositionally biased region" description="Polar residues" evidence="9">
    <location>
        <begin position="632"/>
        <end position="641"/>
    </location>
</feature>
<dbReference type="PROSITE" id="PS51192">
    <property type="entry name" value="HELICASE_ATP_BIND_1"/>
    <property type="match status" value="1"/>
</dbReference>
<evidence type="ECO:0000313" key="12">
    <source>
        <dbReference type="EMBL" id="KAJ2673987.1"/>
    </source>
</evidence>
<gene>
    <name evidence="12" type="ORF">GGI25_004472</name>
</gene>
<dbReference type="GO" id="GO:0004386">
    <property type="term" value="F:helicase activity"/>
    <property type="evidence" value="ECO:0007669"/>
    <property type="project" value="UniProtKB-KW"/>
</dbReference>
<evidence type="ECO:0000256" key="6">
    <source>
        <dbReference type="ARBA" id="ARBA00022840"/>
    </source>
</evidence>
<evidence type="ECO:0000259" key="11">
    <source>
        <dbReference type="PROSITE" id="PS51194"/>
    </source>
</evidence>
<evidence type="ECO:0000256" key="3">
    <source>
        <dbReference type="ARBA" id="ARBA00022741"/>
    </source>
</evidence>
<dbReference type="SUPFAM" id="SSF47769">
    <property type="entry name" value="SAM/Pointed domain"/>
    <property type="match status" value="1"/>
</dbReference>
<protein>
    <submittedName>
        <fullName evidence="12">Uncharacterized protein</fullName>
    </submittedName>
</protein>
<dbReference type="PANTHER" id="PTHR45797">
    <property type="entry name" value="RAD54-LIKE"/>
    <property type="match status" value="1"/>
</dbReference>
<feature type="domain" description="Helicase C-terminal" evidence="11">
    <location>
        <begin position="1611"/>
        <end position="1789"/>
    </location>
</feature>
<dbReference type="InterPro" id="IPR001650">
    <property type="entry name" value="Helicase_C-like"/>
</dbReference>
<evidence type="ECO:0000256" key="8">
    <source>
        <dbReference type="ARBA" id="ARBA00023242"/>
    </source>
</evidence>
<dbReference type="InterPro" id="IPR056026">
    <property type="entry name" value="DUF7607"/>
</dbReference>
<feature type="region of interest" description="Disordered" evidence="9">
    <location>
        <begin position="932"/>
        <end position="970"/>
    </location>
</feature>
<dbReference type="OrthoDB" id="2020972at2759"/>
<dbReference type="GO" id="GO:0005524">
    <property type="term" value="F:ATP binding"/>
    <property type="evidence" value="ECO:0007669"/>
    <property type="project" value="UniProtKB-KW"/>
</dbReference>
<dbReference type="InterPro" id="IPR014001">
    <property type="entry name" value="Helicase_ATP-bd"/>
</dbReference>
<feature type="compositionally biased region" description="Polar residues" evidence="9">
    <location>
        <begin position="942"/>
        <end position="955"/>
    </location>
</feature>
<evidence type="ECO:0000256" key="1">
    <source>
        <dbReference type="ARBA" id="ARBA00004123"/>
    </source>
</evidence>
<evidence type="ECO:0000313" key="13">
    <source>
        <dbReference type="Proteomes" id="UP001151518"/>
    </source>
</evidence>
<dbReference type="PANTHER" id="PTHR45797:SF1">
    <property type="entry name" value="HELICASE ARIP4"/>
    <property type="match status" value="1"/>
</dbReference>
<dbReference type="Gene3D" id="3.40.50.10810">
    <property type="entry name" value="Tandem AAA-ATPase domain"/>
    <property type="match status" value="2"/>
</dbReference>
<evidence type="ECO:0000256" key="7">
    <source>
        <dbReference type="ARBA" id="ARBA00023125"/>
    </source>
</evidence>
<dbReference type="Pfam" id="PF24580">
    <property type="entry name" value="DUF7607"/>
    <property type="match status" value="1"/>
</dbReference>
<dbReference type="InterPro" id="IPR044574">
    <property type="entry name" value="ARIP4-like"/>
</dbReference>
<dbReference type="GO" id="GO:0016887">
    <property type="term" value="F:ATP hydrolysis activity"/>
    <property type="evidence" value="ECO:0007669"/>
    <property type="project" value="InterPro"/>
</dbReference>
<evidence type="ECO:0000256" key="9">
    <source>
        <dbReference type="SAM" id="MobiDB-lite"/>
    </source>
</evidence>